<organism evidence="4 5">
    <name type="scientific">Hydrogenispora ethanolica</name>
    <dbReference type="NCBI Taxonomy" id="1082276"/>
    <lineage>
        <taxon>Bacteria</taxon>
        <taxon>Bacillati</taxon>
        <taxon>Bacillota</taxon>
        <taxon>Hydrogenispora</taxon>
    </lineage>
</organism>
<evidence type="ECO:0000256" key="2">
    <source>
        <dbReference type="ARBA" id="ARBA00022801"/>
    </source>
</evidence>
<dbReference type="GO" id="GO:0005975">
    <property type="term" value="P:carbohydrate metabolic process"/>
    <property type="evidence" value="ECO:0007669"/>
    <property type="project" value="InterPro"/>
</dbReference>
<evidence type="ECO:0000256" key="1">
    <source>
        <dbReference type="ARBA" id="ARBA00022723"/>
    </source>
</evidence>
<dbReference type="GO" id="GO:0046872">
    <property type="term" value="F:metal ion binding"/>
    <property type="evidence" value="ECO:0007669"/>
    <property type="project" value="UniProtKB-KW"/>
</dbReference>
<dbReference type="RefSeq" id="WP_132012389.1">
    <property type="nucleotide sequence ID" value="NZ_SLUN01000001.1"/>
</dbReference>
<sequence length="257" mass="29055">MAVKEAYLTIDDAPGKDFRNKVAFLAQHDIPAIFFCVGENILQHEEEVIAAIRRGFVIGNHSWTHPHFSDLPVAEGQQEIRRTDEAIETVYRKSGIARPAKVFRFPFFDDGGAANAAEYEARSEQPSGENPVCPREDRRAALQSFLGELGYRQPDFRGINLQWASGQKLLDGYDVRCTFDQLEYWLNQPGAPGGLNQPAAILARIEADDPENGKALNRLDTRDIILIHDHDPEASVALFYQIIRRYLEKGIRFITPF</sequence>
<dbReference type="PANTHER" id="PTHR10587:SF133">
    <property type="entry name" value="CHITIN DEACETYLASE 1-RELATED"/>
    <property type="match status" value="1"/>
</dbReference>
<comment type="caution">
    <text evidence="4">The sequence shown here is derived from an EMBL/GenBank/DDBJ whole genome shotgun (WGS) entry which is preliminary data.</text>
</comment>
<dbReference type="InterPro" id="IPR002509">
    <property type="entry name" value="NODB_dom"/>
</dbReference>
<dbReference type="CDD" id="cd10917">
    <property type="entry name" value="CE4_NodB_like_6s_7s"/>
    <property type="match status" value="1"/>
</dbReference>
<keyword evidence="1" id="KW-0479">Metal-binding</keyword>
<dbReference type="GO" id="GO:0016810">
    <property type="term" value="F:hydrolase activity, acting on carbon-nitrogen (but not peptide) bonds"/>
    <property type="evidence" value="ECO:0007669"/>
    <property type="project" value="InterPro"/>
</dbReference>
<gene>
    <name evidence="4" type="ORF">EDC14_1001289</name>
</gene>
<dbReference type="PROSITE" id="PS51677">
    <property type="entry name" value="NODB"/>
    <property type="match status" value="1"/>
</dbReference>
<accession>A0A4R1SCI8</accession>
<evidence type="ECO:0000313" key="4">
    <source>
        <dbReference type="EMBL" id="TCL77004.1"/>
    </source>
</evidence>
<dbReference type="InterPro" id="IPR011330">
    <property type="entry name" value="Glyco_hydro/deAcase_b/a-brl"/>
</dbReference>
<feature type="domain" description="NodB homology" evidence="3">
    <location>
        <begin position="4"/>
        <end position="254"/>
    </location>
</feature>
<keyword evidence="2" id="KW-0378">Hydrolase</keyword>
<dbReference type="Gene3D" id="3.20.20.370">
    <property type="entry name" value="Glycoside hydrolase/deacetylase"/>
    <property type="match status" value="1"/>
</dbReference>
<protein>
    <submittedName>
        <fullName evidence="4">Polysaccharide deacetylase</fullName>
    </submittedName>
</protein>
<evidence type="ECO:0000259" key="3">
    <source>
        <dbReference type="PROSITE" id="PS51677"/>
    </source>
</evidence>
<dbReference type="EMBL" id="SLUN01000001">
    <property type="protein sequence ID" value="TCL77004.1"/>
    <property type="molecule type" value="Genomic_DNA"/>
</dbReference>
<dbReference type="InterPro" id="IPR050248">
    <property type="entry name" value="Polysacc_deacetylase_ArnD"/>
</dbReference>
<dbReference type="AlphaFoldDB" id="A0A4R1SCI8"/>
<keyword evidence="5" id="KW-1185">Reference proteome</keyword>
<dbReference type="SUPFAM" id="SSF88713">
    <property type="entry name" value="Glycoside hydrolase/deacetylase"/>
    <property type="match status" value="1"/>
</dbReference>
<name>A0A4R1SCI8_HYDET</name>
<dbReference type="OrthoDB" id="9812065at2"/>
<dbReference type="Pfam" id="PF01522">
    <property type="entry name" value="Polysacc_deac_1"/>
    <property type="match status" value="1"/>
</dbReference>
<proteinExistence type="predicted"/>
<evidence type="ECO:0000313" key="5">
    <source>
        <dbReference type="Proteomes" id="UP000295008"/>
    </source>
</evidence>
<dbReference type="GO" id="GO:0016020">
    <property type="term" value="C:membrane"/>
    <property type="evidence" value="ECO:0007669"/>
    <property type="project" value="TreeGrafter"/>
</dbReference>
<dbReference type="Proteomes" id="UP000295008">
    <property type="component" value="Unassembled WGS sequence"/>
</dbReference>
<reference evidence="4 5" key="1">
    <citation type="submission" date="2019-03" db="EMBL/GenBank/DDBJ databases">
        <title>Genomic Encyclopedia of Type Strains, Phase IV (KMG-IV): sequencing the most valuable type-strain genomes for metagenomic binning, comparative biology and taxonomic classification.</title>
        <authorList>
            <person name="Goeker M."/>
        </authorList>
    </citation>
    <scope>NUCLEOTIDE SEQUENCE [LARGE SCALE GENOMIC DNA]</scope>
    <source>
        <strain evidence="4 5">LX-B</strain>
    </source>
</reference>
<dbReference type="PANTHER" id="PTHR10587">
    <property type="entry name" value="GLYCOSYL TRANSFERASE-RELATED"/>
    <property type="match status" value="1"/>
</dbReference>